<accession>A0A9Q1K8Q9</accession>
<evidence type="ECO:0000313" key="2">
    <source>
        <dbReference type="Proteomes" id="UP001153076"/>
    </source>
</evidence>
<name>A0A9Q1K8Q9_9CARY</name>
<protein>
    <submittedName>
        <fullName evidence="1">Uncharacterized protein</fullName>
    </submittedName>
</protein>
<proteinExistence type="predicted"/>
<comment type="caution">
    <text evidence="1">The sequence shown here is derived from an EMBL/GenBank/DDBJ whole genome shotgun (WGS) entry which is preliminary data.</text>
</comment>
<reference evidence="1" key="1">
    <citation type="submission" date="2022-04" db="EMBL/GenBank/DDBJ databases">
        <title>Carnegiea gigantea Genome sequencing and assembly v2.</title>
        <authorList>
            <person name="Copetti D."/>
            <person name="Sanderson M.J."/>
            <person name="Burquez A."/>
            <person name="Wojciechowski M.F."/>
        </authorList>
    </citation>
    <scope>NUCLEOTIDE SEQUENCE</scope>
    <source>
        <strain evidence="1">SGP5-SGP5p</strain>
        <tissue evidence="1">Aerial part</tissue>
    </source>
</reference>
<dbReference type="EMBL" id="JAKOGI010000254">
    <property type="protein sequence ID" value="KAJ8438426.1"/>
    <property type="molecule type" value="Genomic_DNA"/>
</dbReference>
<organism evidence="1 2">
    <name type="scientific">Carnegiea gigantea</name>
    <dbReference type="NCBI Taxonomy" id="171969"/>
    <lineage>
        <taxon>Eukaryota</taxon>
        <taxon>Viridiplantae</taxon>
        <taxon>Streptophyta</taxon>
        <taxon>Embryophyta</taxon>
        <taxon>Tracheophyta</taxon>
        <taxon>Spermatophyta</taxon>
        <taxon>Magnoliopsida</taxon>
        <taxon>eudicotyledons</taxon>
        <taxon>Gunneridae</taxon>
        <taxon>Pentapetalae</taxon>
        <taxon>Caryophyllales</taxon>
        <taxon>Cactineae</taxon>
        <taxon>Cactaceae</taxon>
        <taxon>Cactoideae</taxon>
        <taxon>Echinocereeae</taxon>
        <taxon>Carnegiea</taxon>
    </lineage>
</organism>
<dbReference type="PANTHER" id="PTHR31286">
    <property type="entry name" value="GLYCINE-RICH CELL WALL STRUCTURAL PROTEIN 1.8-LIKE"/>
    <property type="match status" value="1"/>
</dbReference>
<dbReference type="InterPro" id="IPR040256">
    <property type="entry name" value="At4g02000-like"/>
</dbReference>
<sequence>MESEIPDALVKMKLTAEEEEIIEFEEDVDEEKADQIALSLIGKLNTKNSFNIRAMKATFKNVWKTTGGLFFSYVDKEAVMNKGPRAFDGHTLLVKELTGMEKYSEVGKFVNVDENNMVGINKSLNFIANININKPLRQSINQPIWFDICYVKLSDFCYACRAVGRLTIQYQKTSYPTGLVCVSSLIASKRRASKAKKQEETQLL</sequence>
<dbReference type="Proteomes" id="UP001153076">
    <property type="component" value="Unassembled WGS sequence"/>
</dbReference>
<dbReference type="AlphaFoldDB" id="A0A9Q1K8Q9"/>
<keyword evidence="2" id="KW-1185">Reference proteome</keyword>
<gene>
    <name evidence="1" type="ORF">Cgig2_004536</name>
</gene>
<evidence type="ECO:0000313" key="1">
    <source>
        <dbReference type="EMBL" id="KAJ8438426.1"/>
    </source>
</evidence>
<dbReference type="OrthoDB" id="1938170at2759"/>
<dbReference type="PANTHER" id="PTHR31286:SF178">
    <property type="entry name" value="DUF4283 DOMAIN-CONTAINING PROTEIN"/>
    <property type="match status" value="1"/>
</dbReference>